<organism evidence="8 9">
    <name type="scientific">Effrenium voratum</name>
    <dbReference type="NCBI Taxonomy" id="2562239"/>
    <lineage>
        <taxon>Eukaryota</taxon>
        <taxon>Sar</taxon>
        <taxon>Alveolata</taxon>
        <taxon>Dinophyceae</taxon>
        <taxon>Suessiales</taxon>
        <taxon>Symbiodiniaceae</taxon>
        <taxon>Effrenium</taxon>
    </lineage>
</organism>
<dbReference type="PANTHER" id="PTHR22808">
    <property type="entry name" value="NCL1 YEAST -RELATED NOL1/NOP2/FMU SUN DOMAIN-CONTAINING"/>
    <property type="match status" value="1"/>
</dbReference>
<evidence type="ECO:0000256" key="2">
    <source>
        <dbReference type="ARBA" id="ARBA00022679"/>
    </source>
</evidence>
<sequence length="1310" mass="142897">MSVSERTSKQASCKSAAFGSFYQANLVETGLLEEGEWVAFLDSLSKPLPTTFWITPTDRDADRVRGALRRFSAAADESSEGDGQRPCVRTLPWLPEDMGWRVDIPKVLLRKDGRFKPLHEMLIQYTAQGTINRMEEVSMLPVALLDIRAGHLCLDTCASPGSKTAQMLSCLSHANFKKWGRGLESISSDEVKQCANFLQGRIDYSLQEGCVVANEISAERAGMLVHQIARHQRLYPLALFTSHDARFFPSIRAPDGRGVRFDRILCDVMCSSDGTLRKAPHLWREWSSKHSLELHPEQLAVARRAARLLKTGGRMVYSTCSFSPVENEAVVAELLGNPCLALVDVREQLALRTAPGLPTWKVAVGGRLFGSFAEAEAAGAKKLLPGFFPPEEESLRSELKKCVRVLPHHNDTGGFFVAVLEKVAEASRESDTTLGYDSALDSDGEEAERRKQLERLEEAVATGRSEQERAKAEARRERARTSGSLARELARYCSLEAMPEQAAALRSAYGLHETLPESLLFSRHHLELGADGALVQTHQGEANQLLLLAKSAAEILCFGTGGHAKRKLKVIAGGLRVFEKDRFEVPARSTHFRFAQEALELVLPYVGRRVVKLEDPADAQLLLSRRDAAVAVLRSPGSAGLEALSPGGCILLLRTATSEWLPVSALRTQKDFEPLLGAPEVGFWQELSRRKLDLWRLDSSNVPLTAYYEASQASGVPAKCFLQKDAFECGPAPSGAAKVLGELKNFNTEEEFRTFLGNAEARQASLAEAVNQICSDIASGAALQDPSKLRRLMLCTFADLKKFHFSYLLTLPALRGSPWAPVSRQAADREQVAAVAKGLREQDFGGLCLLVRGSGWSLRPLAELPSVQVDSEEDLITVFVDPSSEEAPGWPLQNALVLLAKYRPGKRRILAFRDPQLGGQGYSSGPLRSQLLTFEVPPEAASASDCRAGWSKIATMDLTRFMDSKTVAANAVDLNIKLMKWRVLPALEPEKMKDLRVLLLGSGTLGCGVARALMGWGCRHMTFVDGGKVSFSNPVRQSLFTHKDAAEGRKKATAAREAVEAILPDAEVADVVLDIPMPGHPHQSAEGLRSNIAKLQELVDAHDVICMLTDSRESRWLPSLMVAAAQSQEGKTPPLGLTVALGFDSFLVSRQTYRNAPAACYFCNDVTAPSDSLAFRTLDQQCTVTRPGISGLASNCAVELLAALTQHPDGFAAESSNSSNACLESPLGGVPHQVRGFAADYALSPTETEPFVHCICCSQKVLQQYAAEGVPFIEKVIADSSILEEISGLAEMKAGMCEAEVEAFDDFDDL</sequence>
<dbReference type="InterPro" id="IPR000594">
    <property type="entry name" value="ThiF_NAD_FAD-bd"/>
</dbReference>
<evidence type="ECO:0000259" key="7">
    <source>
        <dbReference type="PROSITE" id="PS51686"/>
    </source>
</evidence>
<proteinExistence type="inferred from homology"/>
<reference evidence="8" key="1">
    <citation type="submission" date="2023-08" db="EMBL/GenBank/DDBJ databases">
        <authorList>
            <person name="Chen Y."/>
            <person name="Shah S."/>
            <person name="Dougan E. K."/>
            <person name="Thang M."/>
            <person name="Chan C."/>
        </authorList>
    </citation>
    <scope>NUCLEOTIDE SEQUENCE</scope>
</reference>
<evidence type="ECO:0000256" key="6">
    <source>
        <dbReference type="SAM" id="MobiDB-lite"/>
    </source>
</evidence>
<feature type="binding site" evidence="5">
    <location>
        <position position="267"/>
    </location>
    <ligand>
        <name>S-adenosyl-L-methionine</name>
        <dbReference type="ChEBI" id="CHEBI:59789"/>
    </ligand>
</feature>
<keyword evidence="3 5" id="KW-0949">S-adenosyl-L-methionine</keyword>
<dbReference type="Gene3D" id="3.40.50.150">
    <property type="entry name" value="Vaccinia Virus protein VP39"/>
    <property type="match status" value="1"/>
</dbReference>
<name>A0AA36HNS1_9DINO</name>
<dbReference type="Gene3D" id="3.40.140.70">
    <property type="entry name" value="Ubiquitin-like modifier-activating enzyme ATG7 N-terminal domain"/>
    <property type="match status" value="1"/>
</dbReference>
<dbReference type="Gene3D" id="3.40.50.720">
    <property type="entry name" value="NAD(P)-binding Rossmann-like Domain"/>
    <property type="match status" value="1"/>
</dbReference>
<dbReference type="SUPFAM" id="SSF53335">
    <property type="entry name" value="S-adenosyl-L-methionine-dependent methyltransferases"/>
    <property type="match status" value="1"/>
</dbReference>
<dbReference type="Pfam" id="PF16420">
    <property type="entry name" value="ATG7_N"/>
    <property type="match status" value="1"/>
</dbReference>
<dbReference type="PROSITE" id="PS51686">
    <property type="entry name" value="SAM_MT_RSMB_NOP"/>
    <property type="match status" value="1"/>
</dbReference>
<accession>A0AA36HNS1</accession>
<feature type="binding site" evidence="5">
    <location>
        <position position="215"/>
    </location>
    <ligand>
        <name>S-adenosyl-L-methionine</name>
        <dbReference type="ChEBI" id="CHEBI:59789"/>
    </ligand>
</feature>
<dbReference type="GO" id="GO:0003723">
    <property type="term" value="F:RNA binding"/>
    <property type="evidence" value="ECO:0007669"/>
    <property type="project" value="UniProtKB-UniRule"/>
</dbReference>
<dbReference type="GO" id="GO:0008173">
    <property type="term" value="F:RNA methyltransferase activity"/>
    <property type="evidence" value="ECO:0007669"/>
    <property type="project" value="InterPro"/>
</dbReference>
<feature type="binding site" evidence="5">
    <location>
        <position position="244"/>
    </location>
    <ligand>
        <name>S-adenosyl-L-methionine</name>
        <dbReference type="ChEBI" id="CHEBI:59789"/>
    </ligand>
</feature>
<dbReference type="InterPro" id="IPR042523">
    <property type="entry name" value="Atg7_N_2"/>
</dbReference>
<evidence type="ECO:0000256" key="3">
    <source>
        <dbReference type="ARBA" id="ARBA00022691"/>
    </source>
</evidence>
<feature type="compositionally biased region" description="Basic and acidic residues" evidence="6">
    <location>
        <begin position="465"/>
        <end position="480"/>
    </location>
</feature>
<dbReference type="EMBL" id="CAUJNA010000086">
    <property type="protein sequence ID" value="CAJ1371553.1"/>
    <property type="molecule type" value="Genomic_DNA"/>
</dbReference>
<feature type="region of interest" description="Disordered" evidence="6">
    <location>
        <begin position="459"/>
        <end position="480"/>
    </location>
</feature>
<keyword evidence="1 5" id="KW-0489">Methyltransferase</keyword>
<dbReference type="PANTHER" id="PTHR22808:SF1">
    <property type="entry name" value="RNA CYTOSINE-C(5)-METHYLTRANSFERASE NSUN2-RELATED"/>
    <property type="match status" value="1"/>
</dbReference>
<dbReference type="Pfam" id="PF01189">
    <property type="entry name" value="Methyltr_RsmB-F"/>
    <property type="match status" value="1"/>
</dbReference>
<evidence type="ECO:0000313" key="9">
    <source>
        <dbReference type="Proteomes" id="UP001178507"/>
    </source>
</evidence>
<dbReference type="PRINTS" id="PR02008">
    <property type="entry name" value="RCMTFAMILY"/>
</dbReference>
<dbReference type="InterPro" id="IPR023267">
    <property type="entry name" value="RCMT"/>
</dbReference>
<keyword evidence="2 5" id="KW-0808">Transferase</keyword>
<dbReference type="Gene3D" id="3.40.140.100">
    <property type="entry name" value="Ubiquitin-like modifier-activating enzyme ATG7 C-terminal domain"/>
    <property type="match status" value="1"/>
</dbReference>
<comment type="caution">
    <text evidence="8">The sequence shown here is derived from an EMBL/GenBank/DDBJ whole genome shotgun (WGS) entry which is preliminary data.</text>
</comment>
<dbReference type="InterPro" id="IPR029063">
    <property type="entry name" value="SAM-dependent_MTases_sf"/>
</dbReference>
<evidence type="ECO:0000313" key="8">
    <source>
        <dbReference type="EMBL" id="CAJ1371553.1"/>
    </source>
</evidence>
<dbReference type="InterPro" id="IPR042522">
    <property type="entry name" value="Atg7_N_1"/>
</dbReference>
<dbReference type="InterPro" id="IPR001678">
    <property type="entry name" value="MeTrfase_RsmB-F_NOP2_dom"/>
</dbReference>
<protein>
    <recommendedName>
        <fullName evidence="7">SAM-dependent MTase RsmB/NOP-type domain-containing protein</fullName>
    </recommendedName>
</protein>
<keyword evidence="4 5" id="KW-0694">RNA-binding</keyword>
<dbReference type="GO" id="GO:0001510">
    <property type="term" value="P:RNA methylation"/>
    <property type="evidence" value="ECO:0007669"/>
    <property type="project" value="InterPro"/>
</dbReference>
<dbReference type="SUPFAM" id="SSF69572">
    <property type="entry name" value="Activating enzymes of the ubiquitin-like proteins"/>
    <property type="match status" value="1"/>
</dbReference>
<dbReference type="InterPro" id="IPR035985">
    <property type="entry name" value="Ubiquitin-activating_enz"/>
</dbReference>
<feature type="domain" description="SAM-dependent MTase RsmB/NOP-type" evidence="7">
    <location>
        <begin position="40"/>
        <end position="423"/>
    </location>
</feature>
<dbReference type="Pfam" id="PF00899">
    <property type="entry name" value="ThiF"/>
    <property type="match status" value="1"/>
</dbReference>
<evidence type="ECO:0000256" key="5">
    <source>
        <dbReference type="PROSITE-ProRule" id="PRU01023"/>
    </source>
</evidence>
<comment type="similarity">
    <text evidence="5">Belongs to the class I-like SAM-binding methyltransferase superfamily. RsmB/NOP family.</text>
</comment>
<dbReference type="InterPro" id="IPR049560">
    <property type="entry name" value="MeTrfase_RsmB-F_NOP2_cat"/>
</dbReference>
<dbReference type="Proteomes" id="UP001178507">
    <property type="component" value="Unassembled WGS sequence"/>
</dbReference>
<dbReference type="GO" id="GO:0008641">
    <property type="term" value="F:ubiquitin-like modifier activating enzyme activity"/>
    <property type="evidence" value="ECO:0007669"/>
    <property type="project" value="InterPro"/>
</dbReference>
<dbReference type="InterPro" id="IPR057285">
    <property type="entry name" value="Pre-PUA_NSUN2"/>
</dbReference>
<evidence type="ECO:0000256" key="1">
    <source>
        <dbReference type="ARBA" id="ARBA00022603"/>
    </source>
</evidence>
<keyword evidence="9" id="KW-1185">Reference proteome</keyword>
<dbReference type="InterPro" id="IPR032197">
    <property type="entry name" value="Atg7_N"/>
</dbReference>
<gene>
    <name evidence="8" type="ORF">EVOR1521_LOCUS1849</name>
</gene>
<comment type="caution">
    <text evidence="5">Lacks conserved residue(s) required for the propagation of feature annotation.</text>
</comment>
<evidence type="ECO:0000256" key="4">
    <source>
        <dbReference type="ARBA" id="ARBA00022884"/>
    </source>
</evidence>
<dbReference type="Pfam" id="PF25376">
    <property type="entry name" value="Pre-PUA_NSUN2"/>
    <property type="match status" value="1"/>
</dbReference>
<feature type="active site" description="Nucleophile" evidence="5">
    <location>
        <position position="320"/>
    </location>
</feature>